<name>A0ABY6IY43_9BACT</name>
<dbReference type="Proteomes" id="UP001162741">
    <property type="component" value="Chromosome"/>
</dbReference>
<dbReference type="RefSeq" id="WP_264280490.1">
    <property type="nucleotide sequence ID" value="NZ_CP107006.1"/>
</dbReference>
<accession>A0ABY6IY43</accession>
<evidence type="ECO:0000313" key="3">
    <source>
        <dbReference type="Proteomes" id="UP001162741"/>
    </source>
</evidence>
<protein>
    <submittedName>
        <fullName evidence="2">Relaxase/mobilization nuclease domain-containing protein</fullName>
    </submittedName>
</protein>
<evidence type="ECO:0000259" key="1">
    <source>
        <dbReference type="Pfam" id="PF03432"/>
    </source>
</evidence>
<gene>
    <name evidence="2" type="ORF">MKQ68_19050</name>
</gene>
<dbReference type="InterPro" id="IPR005094">
    <property type="entry name" value="Endonuclease_MobA/VirD2"/>
</dbReference>
<sequence length="429" mass="48222">MVTIIDSSTRIKAILNYNEKKVEKGVAVCLGAMGYPKDLPDLSFTQKINRLLNQAALRPSVKKPGVHISINFDPSEKLPGEKLLQIAADYMQGIGFADQPYLIYQHHDSGHPHLHIVTINIDRNGKPLQTSNIGRGKSEKTRLALEEKYGLVRAQDADKKRIHQPKSVDVRQAIYGQTDSRTAIAKVLNAVINTYNYTSLAELNALLRQYNVSAERGGEDSRVFKTGGLLYHIIDQQGNKVGKPIKASRFFNNPTLTRLQEIFTQNERYRKHHRAEKTKLANTLGLLLLDTKCNTLEKLISSLKAEGIDTVIRQNLEGRIYGITFIDNRTRHVFNGSQVGQAYSASAILKHFDQCSSAQPSNHVRNLPFPDPPLNLVPPTPPVSQKSDLPALNILETLLQPEYNDLQLPWHLRIGKKKKKRGRRGQTKI</sequence>
<keyword evidence="3" id="KW-1185">Reference proteome</keyword>
<dbReference type="Pfam" id="PF03432">
    <property type="entry name" value="Relaxase"/>
    <property type="match status" value="1"/>
</dbReference>
<organism evidence="2 3">
    <name type="scientific">Chitinophaga horti</name>
    <dbReference type="NCBI Taxonomy" id="2920382"/>
    <lineage>
        <taxon>Bacteria</taxon>
        <taxon>Pseudomonadati</taxon>
        <taxon>Bacteroidota</taxon>
        <taxon>Chitinophagia</taxon>
        <taxon>Chitinophagales</taxon>
        <taxon>Chitinophagaceae</taxon>
        <taxon>Chitinophaga</taxon>
    </lineage>
</organism>
<proteinExistence type="predicted"/>
<feature type="domain" description="MobA/VirD2-like nuclease" evidence="1">
    <location>
        <begin position="42"/>
        <end position="151"/>
    </location>
</feature>
<dbReference type="EMBL" id="CP107006">
    <property type="protein sequence ID" value="UYQ92188.1"/>
    <property type="molecule type" value="Genomic_DNA"/>
</dbReference>
<evidence type="ECO:0000313" key="2">
    <source>
        <dbReference type="EMBL" id="UYQ92188.1"/>
    </source>
</evidence>
<reference evidence="2" key="1">
    <citation type="submission" date="2022-10" db="EMBL/GenBank/DDBJ databases">
        <title>Chitinophaga sp. nov., isolated from soil.</title>
        <authorList>
            <person name="Jeon C.O."/>
        </authorList>
    </citation>
    <scope>NUCLEOTIDE SEQUENCE</scope>
    <source>
        <strain evidence="2">R8</strain>
    </source>
</reference>